<dbReference type="RefSeq" id="WP_142943660.1">
    <property type="nucleotide sequence ID" value="NZ_VIKR01000005.1"/>
</dbReference>
<organism evidence="1 2">
    <name type="scientific">Aliikangiella marina</name>
    <dbReference type="NCBI Taxonomy" id="1712262"/>
    <lineage>
        <taxon>Bacteria</taxon>
        <taxon>Pseudomonadati</taxon>
        <taxon>Pseudomonadota</taxon>
        <taxon>Gammaproteobacteria</taxon>
        <taxon>Oceanospirillales</taxon>
        <taxon>Pleioneaceae</taxon>
        <taxon>Aliikangiella</taxon>
    </lineage>
</organism>
<reference evidence="1 2" key="1">
    <citation type="submission" date="2019-06" db="EMBL/GenBank/DDBJ databases">
        <title>Draft genome of Aliikangiella marina GYP-15.</title>
        <authorList>
            <person name="Wang G."/>
        </authorList>
    </citation>
    <scope>NUCLEOTIDE SEQUENCE [LARGE SCALE GENOMIC DNA]</scope>
    <source>
        <strain evidence="1 2">GYP-15</strain>
    </source>
</reference>
<evidence type="ECO:0000313" key="2">
    <source>
        <dbReference type="Proteomes" id="UP000317839"/>
    </source>
</evidence>
<dbReference type="AlphaFoldDB" id="A0A545T504"/>
<evidence type="ECO:0000313" key="1">
    <source>
        <dbReference type="EMBL" id="TQV72330.1"/>
    </source>
</evidence>
<keyword evidence="2" id="KW-1185">Reference proteome</keyword>
<dbReference type="EMBL" id="VIKR01000005">
    <property type="protein sequence ID" value="TQV72330.1"/>
    <property type="molecule type" value="Genomic_DNA"/>
</dbReference>
<gene>
    <name evidence="1" type="ORF">FLL45_19120</name>
</gene>
<accession>A0A545T504</accession>
<name>A0A545T504_9GAMM</name>
<protein>
    <submittedName>
        <fullName evidence="1">Uncharacterized protein</fullName>
    </submittedName>
</protein>
<sequence length="178" mass="20348">MSPDEFPIRLNEPRERHYVMAHYAFRQICLDDSDYFFSLMASNHQQQFLNNLIQQVESNCPDDTTTLQATDFDVVTSRAGDHPLVLIKMPPPQAHAEAAFVGVVSTLDLTTPLDEQSPEVRYFTLELGEGEQGACFFFCQWHLDNHLNLGELQGECTREAFATLIEQRMEQLAQRTAH</sequence>
<proteinExistence type="predicted"/>
<dbReference type="Proteomes" id="UP000317839">
    <property type="component" value="Unassembled WGS sequence"/>
</dbReference>
<comment type="caution">
    <text evidence="1">The sequence shown here is derived from an EMBL/GenBank/DDBJ whole genome shotgun (WGS) entry which is preliminary data.</text>
</comment>
<dbReference type="OrthoDB" id="7065249at2"/>